<dbReference type="InterPro" id="IPR011032">
    <property type="entry name" value="GroES-like_sf"/>
</dbReference>
<dbReference type="GO" id="GO:0008270">
    <property type="term" value="F:zinc ion binding"/>
    <property type="evidence" value="ECO:0007669"/>
    <property type="project" value="InterPro"/>
</dbReference>
<dbReference type="Gene3D" id="3.90.180.10">
    <property type="entry name" value="Medium-chain alcohol dehydrogenases, catalytic domain"/>
    <property type="match status" value="1"/>
</dbReference>
<evidence type="ECO:0000313" key="5">
    <source>
        <dbReference type="Proteomes" id="UP000237846"/>
    </source>
</evidence>
<dbReference type="RefSeq" id="WP_106246725.1">
    <property type="nucleotide sequence ID" value="NZ_PVZC01000004.1"/>
</dbReference>
<dbReference type="SMART" id="SM00829">
    <property type="entry name" value="PKS_ER"/>
    <property type="match status" value="1"/>
</dbReference>
<dbReference type="InterPro" id="IPR002364">
    <property type="entry name" value="Quin_OxRdtase/zeta-crystal_CS"/>
</dbReference>
<dbReference type="PROSITE" id="PS01162">
    <property type="entry name" value="QOR_ZETA_CRYSTAL"/>
    <property type="match status" value="1"/>
</dbReference>
<dbReference type="Gene3D" id="3.40.50.720">
    <property type="entry name" value="NAD(P)-binding Rossmann-like Domain"/>
    <property type="match status" value="1"/>
</dbReference>
<gene>
    <name evidence="4" type="ORF">CLV72_104610</name>
</gene>
<evidence type="ECO:0000256" key="2">
    <source>
        <dbReference type="ARBA" id="ARBA00023002"/>
    </source>
</evidence>
<proteinExistence type="predicted"/>
<dbReference type="PANTHER" id="PTHR48106">
    <property type="entry name" value="QUINONE OXIDOREDUCTASE PIG3-RELATED"/>
    <property type="match status" value="1"/>
</dbReference>
<evidence type="ECO:0000313" key="4">
    <source>
        <dbReference type="EMBL" id="PRX99030.1"/>
    </source>
</evidence>
<dbReference type="Pfam" id="PF08240">
    <property type="entry name" value="ADH_N"/>
    <property type="match status" value="1"/>
</dbReference>
<dbReference type="GO" id="GO:0070402">
    <property type="term" value="F:NADPH binding"/>
    <property type="evidence" value="ECO:0007669"/>
    <property type="project" value="TreeGrafter"/>
</dbReference>
<dbReference type="SUPFAM" id="SSF51735">
    <property type="entry name" value="NAD(P)-binding Rossmann-fold domains"/>
    <property type="match status" value="1"/>
</dbReference>
<dbReference type="InterPro" id="IPR020843">
    <property type="entry name" value="ER"/>
</dbReference>
<dbReference type="OrthoDB" id="2665481at2"/>
<evidence type="ECO:0000256" key="1">
    <source>
        <dbReference type="ARBA" id="ARBA00022857"/>
    </source>
</evidence>
<organism evidence="4 5">
    <name type="scientific">Allonocardiopsis opalescens</name>
    <dbReference type="NCBI Taxonomy" id="1144618"/>
    <lineage>
        <taxon>Bacteria</taxon>
        <taxon>Bacillati</taxon>
        <taxon>Actinomycetota</taxon>
        <taxon>Actinomycetes</taxon>
        <taxon>Streptosporangiales</taxon>
        <taxon>Allonocardiopsis</taxon>
    </lineage>
</organism>
<keyword evidence="2" id="KW-0560">Oxidoreductase</keyword>
<protein>
    <submittedName>
        <fullName evidence="4">NADPH:quinone reductase-like Zn-dependent oxidoreductase</fullName>
    </submittedName>
</protein>
<dbReference type="SUPFAM" id="SSF50129">
    <property type="entry name" value="GroES-like"/>
    <property type="match status" value="1"/>
</dbReference>
<dbReference type="InterPro" id="IPR036291">
    <property type="entry name" value="NAD(P)-bd_dom_sf"/>
</dbReference>
<keyword evidence="1" id="KW-0521">NADP</keyword>
<dbReference type="InterPro" id="IPR013154">
    <property type="entry name" value="ADH-like_N"/>
</dbReference>
<name>A0A2T0Q5I7_9ACTN</name>
<dbReference type="AlphaFoldDB" id="A0A2T0Q5I7"/>
<feature type="domain" description="Enoyl reductase (ER)" evidence="3">
    <location>
        <begin position="10"/>
        <end position="300"/>
    </location>
</feature>
<keyword evidence="5" id="KW-1185">Reference proteome</keyword>
<sequence length="303" mass="31128">MKAAAFNRPGGPEVLELMEVPTPEPGPGELRVRVRAAGVQPFDLAVRAGWMPAGLPDGFPRVPGNEFAGVVDRLGTGAAGPAAGTEVVGFTRLTAYAEYVVVPADQVAPKPAGMPWEVAGGFSAAVQTPHIALEALGVGEGDTVLVHAAAGGVGSVAVQLARIAGAAVIGTASPANHDYLRSLGAVPVAYGEGLEDRLRAAAPDGVDAVIDGAGGEALEVSLRLVKDPAQIITLVEHDRAAGLGVRLTPHRRSAARLTDAFRHYEAGRLRIHLRGVFPLARAADAHRELATGHGRGKVVLVVD</sequence>
<reference evidence="4 5" key="1">
    <citation type="submission" date="2018-03" db="EMBL/GenBank/DDBJ databases">
        <title>Genomic Encyclopedia of Archaeal and Bacterial Type Strains, Phase II (KMG-II): from individual species to whole genera.</title>
        <authorList>
            <person name="Goeker M."/>
        </authorList>
    </citation>
    <scope>NUCLEOTIDE SEQUENCE [LARGE SCALE GENOMIC DNA]</scope>
    <source>
        <strain evidence="4 5">DSM 45601</strain>
    </source>
</reference>
<dbReference type="CDD" id="cd05289">
    <property type="entry name" value="MDR_like_2"/>
    <property type="match status" value="1"/>
</dbReference>
<dbReference type="Proteomes" id="UP000237846">
    <property type="component" value="Unassembled WGS sequence"/>
</dbReference>
<comment type="caution">
    <text evidence="4">The sequence shown here is derived from an EMBL/GenBank/DDBJ whole genome shotgun (WGS) entry which is preliminary data.</text>
</comment>
<dbReference type="EMBL" id="PVZC01000004">
    <property type="protein sequence ID" value="PRX99030.1"/>
    <property type="molecule type" value="Genomic_DNA"/>
</dbReference>
<evidence type="ECO:0000259" key="3">
    <source>
        <dbReference type="SMART" id="SM00829"/>
    </source>
</evidence>
<dbReference type="Pfam" id="PF13602">
    <property type="entry name" value="ADH_zinc_N_2"/>
    <property type="match status" value="1"/>
</dbReference>
<dbReference type="GO" id="GO:0016651">
    <property type="term" value="F:oxidoreductase activity, acting on NAD(P)H"/>
    <property type="evidence" value="ECO:0007669"/>
    <property type="project" value="TreeGrafter"/>
</dbReference>
<accession>A0A2T0Q5I7</accession>